<proteinExistence type="predicted"/>
<gene>
    <name evidence="2" type="ORF">DFH94DRAFT_678843</name>
</gene>
<dbReference type="Proteomes" id="UP000759537">
    <property type="component" value="Unassembled WGS sequence"/>
</dbReference>
<evidence type="ECO:0000256" key="1">
    <source>
        <dbReference type="SAM" id="MobiDB-lite"/>
    </source>
</evidence>
<dbReference type="OrthoDB" id="3305426at2759"/>
<evidence type="ECO:0000313" key="3">
    <source>
        <dbReference type="Proteomes" id="UP000759537"/>
    </source>
</evidence>
<dbReference type="AlphaFoldDB" id="A0A9P5N4N7"/>
<feature type="region of interest" description="Disordered" evidence="1">
    <location>
        <begin position="263"/>
        <end position="309"/>
    </location>
</feature>
<organism evidence="2 3">
    <name type="scientific">Russula ochroleuca</name>
    <dbReference type="NCBI Taxonomy" id="152965"/>
    <lineage>
        <taxon>Eukaryota</taxon>
        <taxon>Fungi</taxon>
        <taxon>Dikarya</taxon>
        <taxon>Basidiomycota</taxon>
        <taxon>Agaricomycotina</taxon>
        <taxon>Agaricomycetes</taxon>
        <taxon>Russulales</taxon>
        <taxon>Russulaceae</taxon>
        <taxon>Russula</taxon>
    </lineage>
</organism>
<accession>A0A9P5N4N7</accession>
<protein>
    <submittedName>
        <fullName evidence="2">Uncharacterized protein</fullName>
    </submittedName>
</protein>
<dbReference type="EMBL" id="WHVB01000002">
    <property type="protein sequence ID" value="KAF8486097.1"/>
    <property type="molecule type" value="Genomic_DNA"/>
</dbReference>
<name>A0A9P5N4N7_9AGAM</name>
<feature type="compositionally biased region" description="Acidic residues" evidence="1">
    <location>
        <begin position="284"/>
        <end position="293"/>
    </location>
</feature>
<keyword evidence="3" id="KW-1185">Reference proteome</keyword>
<reference evidence="2" key="1">
    <citation type="submission" date="2019-10" db="EMBL/GenBank/DDBJ databases">
        <authorList>
            <consortium name="DOE Joint Genome Institute"/>
            <person name="Kuo A."/>
            <person name="Miyauchi S."/>
            <person name="Kiss E."/>
            <person name="Drula E."/>
            <person name="Kohler A."/>
            <person name="Sanchez-Garcia M."/>
            <person name="Andreopoulos B."/>
            <person name="Barry K.W."/>
            <person name="Bonito G."/>
            <person name="Buee M."/>
            <person name="Carver A."/>
            <person name="Chen C."/>
            <person name="Cichocki N."/>
            <person name="Clum A."/>
            <person name="Culley D."/>
            <person name="Crous P.W."/>
            <person name="Fauchery L."/>
            <person name="Girlanda M."/>
            <person name="Hayes R."/>
            <person name="Keri Z."/>
            <person name="LaButti K."/>
            <person name="Lipzen A."/>
            <person name="Lombard V."/>
            <person name="Magnuson J."/>
            <person name="Maillard F."/>
            <person name="Morin E."/>
            <person name="Murat C."/>
            <person name="Nolan M."/>
            <person name="Ohm R."/>
            <person name="Pangilinan J."/>
            <person name="Pereira M."/>
            <person name="Perotto S."/>
            <person name="Peter M."/>
            <person name="Riley R."/>
            <person name="Sitrit Y."/>
            <person name="Stielow B."/>
            <person name="Szollosi G."/>
            <person name="Zifcakova L."/>
            <person name="Stursova M."/>
            <person name="Spatafora J.W."/>
            <person name="Tedersoo L."/>
            <person name="Vaario L.-M."/>
            <person name="Yamada A."/>
            <person name="Yan M."/>
            <person name="Wang P."/>
            <person name="Xu J."/>
            <person name="Bruns T."/>
            <person name="Baldrian P."/>
            <person name="Vilgalys R."/>
            <person name="Henrissat B."/>
            <person name="Grigoriev I.V."/>
            <person name="Hibbett D."/>
            <person name="Nagy L.G."/>
            <person name="Martin F.M."/>
        </authorList>
    </citation>
    <scope>NUCLEOTIDE SEQUENCE</scope>
    <source>
        <strain evidence="2">Prilba</strain>
    </source>
</reference>
<reference evidence="2" key="2">
    <citation type="journal article" date="2020" name="Nat. Commun.">
        <title>Large-scale genome sequencing of mycorrhizal fungi provides insights into the early evolution of symbiotic traits.</title>
        <authorList>
            <person name="Miyauchi S."/>
            <person name="Kiss E."/>
            <person name="Kuo A."/>
            <person name="Drula E."/>
            <person name="Kohler A."/>
            <person name="Sanchez-Garcia M."/>
            <person name="Morin E."/>
            <person name="Andreopoulos B."/>
            <person name="Barry K.W."/>
            <person name="Bonito G."/>
            <person name="Buee M."/>
            <person name="Carver A."/>
            <person name="Chen C."/>
            <person name="Cichocki N."/>
            <person name="Clum A."/>
            <person name="Culley D."/>
            <person name="Crous P.W."/>
            <person name="Fauchery L."/>
            <person name="Girlanda M."/>
            <person name="Hayes R.D."/>
            <person name="Keri Z."/>
            <person name="LaButti K."/>
            <person name="Lipzen A."/>
            <person name="Lombard V."/>
            <person name="Magnuson J."/>
            <person name="Maillard F."/>
            <person name="Murat C."/>
            <person name="Nolan M."/>
            <person name="Ohm R.A."/>
            <person name="Pangilinan J."/>
            <person name="Pereira M.F."/>
            <person name="Perotto S."/>
            <person name="Peter M."/>
            <person name="Pfister S."/>
            <person name="Riley R."/>
            <person name="Sitrit Y."/>
            <person name="Stielow J.B."/>
            <person name="Szollosi G."/>
            <person name="Zifcakova L."/>
            <person name="Stursova M."/>
            <person name="Spatafora J.W."/>
            <person name="Tedersoo L."/>
            <person name="Vaario L.M."/>
            <person name="Yamada A."/>
            <person name="Yan M."/>
            <person name="Wang P."/>
            <person name="Xu J."/>
            <person name="Bruns T."/>
            <person name="Baldrian P."/>
            <person name="Vilgalys R."/>
            <person name="Dunand C."/>
            <person name="Henrissat B."/>
            <person name="Grigoriev I.V."/>
            <person name="Hibbett D."/>
            <person name="Nagy L.G."/>
            <person name="Martin F.M."/>
        </authorList>
    </citation>
    <scope>NUCLEOTIDE SEQUENCE</scope>
    <source>
        <strain evidence="2">Prilba</strain>
    </source>
</reference>
<feature type="region of interest" description="Disordered" evidence="1">
    <location>
        <begin position="51"/>
        <end position="74"/>
    </location>
</feature>
<sequence>MNGSVLDPHAHKQTSINELLKPTTSSSVIVDDLPHQSSSYPNGHYAQSMTCTQPPMQSRPCRRDTSGTAYKNNPASWGEVDHDILSPRSFALGAVPSQNAHQAHAYLPRTHEDGFSKPSVWSSPAGRMDAYGSPTITQSSYQAERTSPAIPNNPSAIAGSSPYPPRPNYATYSCPELPPAYPQWPPQPTAGFGMCSFHPVAFHFCGYPLCAWPHHAHSSGIPAMHGFTAYPYPQHSHLPLLSYLSHPAFYSPTPHPGMLYPYMAPQRGGENRAKNRAEMGQVNEEGEESEGEGEDKNGEINDNGDEDDV</sequence>
<evidence type="ECO:0000313" key="2">
    <source>
        <dbReference type="EMBL" id="KAF8486097.1"/>
    </source>
</evidence>
<comment type="caution">
    <text evidence="2">The sequence shown here is derived from an EMBL/GenBank/DDBJ whole genome shotgun (WGS) entry which is preliminary data.</text>
</comment>